<evidence type="ECO:0000313" key="4">
    <source>
        <dbReference type="Proteomes" id="UP000051254"/>
    </source>
</evidence>
<keyword evidence="2" id="KW-1133">Transmembrane helix</keyword>
<keyword evidence="2" id="KW-0812">Transmembrane</keyword>
<dbReference type="EMBL" id="LDJH01000022">
    <property type="protein sequence ID" value="KRG55749.1"/>
    <property type="molecule type" value="Genomic_DNA"/>
</dbReference>
<organism evidence="3 4">
    <name type="scientific">Stenotrophomonas koreensis</name>
    <dbReference type="NCBI Taxonomy" id="266128"/>
    <lineage>
        <taxon>Bacteria</taxon>
        <taxon>Pseudomonadati</taxon>
        <taxon>Pseudomonadota</taxon>
        <taxon>Gammaproteobacteria</taxon>
        <taxon>Lysobacterales</taxon>
        <taxon>Lysobacteraceae</taxon>
        <taxon>Stenotrophomonas</taxon>
    </lineage>
</organism>
<reference evidence="3 4" key="1">
    <citation type="submission" date="2015-05" db="EMBL/GenBank/DDBJ databases">
        <title>Genome sequencing and analysis of members of genus Stenotrophomonas.</title>
        <authorList>
            <person name="Patil P.P."/>
            <person name="Midha S."/>
            <person name="Patil P.B."/>
        </authorList>
    </citation>
    <scope>NUCLEOTIDE SEQUENCE [LARGE SCALE GENOMIC DNA]</scope>
    <source>
        <strain evidence="3 4">DSM 17805</strain>
    </source>
</reference>
<accession>A0A0R0BE94</accession>
<sequence length="138" mass="15299">MSKLRLLLLLLPLFALYAAMEAYSWTSRTALAQELDVSLGPWGSWLLPWLDRLSPDISQGVGAYFHARNQWGWSWPAAVVYGFPGVLLAIPMFAAGLSLILWGWVNERFAPKQPPTAHDARNAAPPPGSKHPDDDLPH</sequence>
<dbReference type="PATRIC" id="fig|266128.3.peg.1380"/>
<dbReference type="AlphaFoldDB" id="A0A0R0BE94"/>
<gene>
    <name evidence="3" type="ORF">ABB25_11580</name>
</gene>
<evidence type="ECO:0000256" key="1">
    <source>
        <dbReference type="SAM" id="MobiDB-lite"/>
    </source>
</evidence>
<evidence type="ECO:0000313" key="3">
    <source>
        <dbReference type="EMBL" id="KRG55749.1"/>
    </source>
</evidence>
<feature type="region of interest" description="Disordered" evidence="1">
    <location>
        <begin position="113"/>
        <end position="138"/>
    </location>
</feature>
<keyword evidence="2" id="KW-0472">Membrane</keyword>
<feature type="transmembrane region" description="Helical" evidence="2">
    <location>
        <begin position="78"/>
        <end position="105"/>
    </location>
</feature>
<name>A0A0R0BE94_9GAMM</name>
<dbReference type="OrthoDB" id="5625838at2"/>
<keyword evidence="4" id="KW-1185">Reference proteome</keyword>
<evidence type="ECO:0000256" key="2">
    <source>
        <dbReference type="SAM" id="Phobius"/>
    </source>
</evidence>
<dbReference type="RefSeq" id="WP_057666949.1">
    <property type="nucleotide sequence ID" value="NZ_LDJH01000022.1"/>
</dbReference>
<protein>
    <recommendedName>
        <fullName evidence="5">Transmembrane protein</fullName>
    </recommendedName>
</protein>
<comment type="caution">
    <text evidence="3">The sequence shown here is derived from an EMBL/GenBank/DDBJ whole genome shotgun (WGS) entry which is preliminary data.</text>
</comment>
<evidence type="ECO:0008006" key="5">
    <source>
        <dbReference type="Google" id="ProtNLM"/>
    </source>
</evidence>
<dbReference type="Proteomes" id="UP000051254">
    <property type="component" value="Unassembled WGS sequence"/>
</dbReference>
<proteinExistence type="predicted"/>